<feature type="transmembrane region" description="Helical" evidence="1">
    <location>
        <begin position="73"/>
        <end position="92"/>
    </location>
</feature>
<accession>A0A1M6IL93</accession>
<feature type="transmembrane region" description="Helical" evidence="1">
    <location>
        <begin position="12"/>
        <end position="32"/>
    </location>
</feature>
<organism evidence="2 3">
    <name type="scientific">Tangfeifania diversioriginum</name>
    <dbReference type="NCBI Taxonomy" id="1168035"/>
    <lineage>
        <taxon>Bacteria</taxon>
        <taxon>Pseudomonadati</taxon>
        <taxon>Bacteroidota</taxon>
        <taxon>Bacteroidia</taxon>
        <taxon>Marinilabiliales</taxon>
        <taxon>Prolixibacteraceae</taxon>
        <taxon>Tangfeifania</taxon>
    </lineage>
</organism>
<evidence type="ECO:0000313" key="2">
    <source>
        <dbReference type="EMBL" id="SHJ35179.1"/>
    </source>
</evidence>
<dbReference type="STRING" id="1168035.SAMN05444280_11733"/>
<dbReference type="RefSeq" id="WP_073169623.1">
    <property type="nucleotide sequence ID" value="NZ_FQZE01000017.1"/>
</dbReference>
<protein>
    <recommendedName>
        <fullName evidence="4">ATP synthase I chain</fullName>
    </recommendedName>
</protein>
<dbReference type="Proteomes" id="UP000184050">
    <property type="component" value="Unassembled WGS sequence"/>
</dbReference>
<feature type="transmembrane region" description="Helical" evidence="1">
    <location>
        <begin position="98"/>
        <end position="118"/>
    </location>
</feature>
<dbReference type="AlphaFoldDB" id="A0A1M6IL93"/>
<evidence type="ECO:0000313" key="3">
    <source>
        <dbReference type="Proteomes" id="UP000184050"/>
    </source>
</evidence>
<keyword evidence="1" id="KW-0812">Transmembrane</keyword>
<proteinExistence type="predicted"/>
<dbReference type="EMBL" id="FQZE01000017">
    <property type="protein sequence ID" value="SHJ35179.1"/>
    <property type="molecule type" value="Genomic_DNA"/>
</dbReference>
<keyword evidence="1" id="KW-0472">Membrane</keyword>
<keyword evidence="3" id="KW-1185">Reference proteome</keyword>
<sequence length="128" mass="14485">MSRELKRFIVKILIAVVVLAAAGWAIFTKFAPGHYLPVLPWMLAFFAVVTILIYAWQLSLLKKDLGRFTRSSMIVSLLRLVLYSGVAIVFLITHSENIPAFIVSIVVVYLVFTFIEVADLARITKKDR</sequence>
<feature type="transmembrane region" description="Helical" evidence="1">
    <location>
        <begin position="38"/>
        <end position="61"/>
    </location>
</feature>
<evidence type="ECO:0008006" key="4">
    <source>
        <dbReference type="Google" id="ProtNLM"/>
    </source>
</evidence>
<name>A0A1M6IL93_9BACT</name>
<dbReference type="OrthoDB" id="1122730at2"/>
<keyword evidence="1" id="KW-1133">Transmembrane helix</keyword>
<evidence type="ECO:0000256" key="1">
    <source>
        <dbReference type="SAM" id="Phobius"/>
    </source>
</evidence>
<gene>
    <name evidence="2" type="ORF">SAMN05444280_11733</name>
</gene>
<reference evidence="2 3" key="1">
    <citation type="submission" date="2016-11" db="EMBL/GenBank/DDBJ databases">
        <authorList>
            <person name="Jaros S."/>
            <person name="Januszkiewicz K."/>
            <person name="Wedrychowicz H."/>
        </authorList>
    </citation>
    <scope>NUCLEOTIDE SEQUENCE [LARGE SCALE GENOMIC DNA]</scope>
    <source>
        <strain evidence="2 3">DSM 27063</strain>
    </source>
</reference>